<dbReference type="EMBL" id="LACB01000311">
    <property type="protein sequence ID" value="KAJ9484794.1"/>
    <property type="molecule type" value="Genomic_DNA"/>
</dbReference>
<sequence length="112" mass="12798">MPDSTPWSMAFRNVHEIGLLWAVHCIQLPGEAEQCFREALRIVQLPANSGNYISGVLTARIWWRLSGILATCEESQTMQAKALEYLEARIGHKVPFEDVGKAFEDLVFYWSR</sequence>
<dbReference type="AlphaFoldDB" id="A0AAI9TD52"/>
<name>A0AAI9TD52_PENTH</name>
<evidence type="ECO:0000313" key="1">
    <source>
        <dbReference type="EMBL" id="KAJ9484794.1"/>
    </source>
</evidence>
<comment type="caution">
    <text evidence="1">The sequence shown here is derived from an EMBL/GenBank/DDBJ whole genome shotgun (WGS) entry which is preliminary data.</text>
</comment>
<protein>
    <submittedName>
        <fullName evidence="1">Uncharacterized protein</fullName>
    </submittedName>
</protein>
<gene>
    <name evidence="1" type="ORF">VN97_g8576</name>
</gene>
<proteinExistence type="predicted"/>
<reference evidence="1" key="2">
    <citation type="journal article" date="2016" name="Fungal Biol.">
        <title>Ochratoxin A production by Penicillium thymicola.</title>
        <authorList>
            <person name="Nguyen H.D.T."/>
            <person name="McMullin D.R."/>
            <person name="Ponomareva E."/>
            <person name="Riley R."/>
            <person name="Pomraning K.R."/>
            <person name="Baker S.E."/>
            <person name="Seifert K.A."/>
        </authorList>
    </citation>
    <scope>NUCLEOTIDE SEQUENCE</scope>
    <source>
        <strain evidence="1">DAOM 180753</strain>
    </source>
</reference>
<accession>A0AAI9TD52</accession>
<reference evidence="1" key="1">
    <citation type="submission" date="2015-06" db="EMBL/GenBank/DDBJ databases">
        <authorList>
            <person name="Nguyen H."/>
        </authorList>
    </citation>
    <scope>NUCLEOTIDE SEQUENCE</scope>
    <source>
        <strain evidence="1">DAOM 180753</strain>
    </source>
</reference>
<keyword evidence="2" id="KW-1185">Reference proteome</keyword>
<organism evidence="1 2">
    <name type="scientific">Penicillium thymicola</name>
    <dbReference type="NCBI Taxonomy" id="293382"/>
    <lineage>
        <taxon>Eukaryota</taxon>
        <taxon>Fungi</taxon>
        <taxon>Dikarya</taxon>
        <taxon>Ascomycota</taxon>
        <taxon>Pezizomycotina</taxon>
        <taxon>Eurotiomycetes</taxon>
        <taxon>Eurotiomycetidae</taxon>
        <taxon>Eurotiales</taxon>
        <taxon>Aspergillaceae</taxon>
        <taxon>Penicillium</taxon>
    </lineage>
</organism>
<dbReference type="Proteomes" id="UP001227192">
    <property type="component" value="Unassembled WGS sequence"/>
</dbReference>
<evidence type="ECO:0000313" key="2">
    <source>
        <dbReference type="Proteomes" id="UP001227192"/>
    </source>
</evidence>